<gene>
    <name evidence="1" type="ORF">OKA05_01960</name>
</gene>
<evidence type="ECO:0000313" key="1">
    <source>
        <dbReference type="EMBL" id="MCW1921297.1"/>
    </source>
</evidence>
<accession>A0ABT3GCD6</accession>
<protein>
    <submittedName>
        <fullName evidence="1">Uncharacterized protein</fullName>
    </submittedName>
</protein>
<reference evidence="1 2" key="1">
    <citation type="submission" date="2022-10" db="EMBL/GenBank/DDBJ databases">
        <title>Luteolibacter arcticus strain CCTCC AB 2014275, whole genome shotgun sequencing project.</title>
        <authorList>
            <person name="Zhao G."/>
            <person name="Shen L."/>
        </authorList>
    </citation>
    <scope>NUCLEOTIDE SEQUENCE [LARGE SCALE GENOMIC DNA]</scope>
    <source>
        <strain evidence="1 2">CCTCC AB 2014275</strain>
    </source>
</reference>
<dbReference type="RefSeq" id="WP_264485406.1">
    <property type="nucleotide sequence ID" value="NZ_JAPDDT010000001.1"/>
</dbReference>
<name>A0ABT3GCD6_9BACT</name>
<keyword evidence="2" id="KW-1185">Reference proteome</keyword>
<dbReference type="Proteomes" id="UP001320876">
    <property type="component" value="Unassembled WGS sequence"/>
</dbReference>
<comment type="caution">
    <text evidence="1">The sequence shown here is derived from an EMBL/GenBank/DDBJ whole genome shotgun (WGS) entry which is preliminary data.</text>
</comment>
<evidence type="ECO:0000313" key="2">
    <source>
        <dbReference type="Proteomes" id="UP001320876"/>
    </source>
</evidence>
<dbReference type="EMBL" id="JAPDDT010000001">
    <property type="protein sequence ID" value="MCW1921297.1"/>
    <property type="molecule type" value="Genomic_DNA"/>
</dbReference>
<organism evidence="1 2">
    <name type="scientific">Luteolibacter arcticus</name>
    <dbReference type="NCBI Taxonomy" id="1581411"/>
    <lineage>
        <taxon>Bacteria</taxon>
        <taxon>Pseudomonadati</taxon>
        <taxon>Verrucomicrobiota</taxon>
        <taxon>Verrucomicrobiia</taxon>
        <taxon>Verrucomicrobiales</taxon>
        <taxon>Verrucomicrobiaceae</taxon>
        <taxon>Luteolibacter</taxon>
    </lineage>
</organism>
<proteinExistence type="predicted"/>
<sequence length="101" mass="11702">MKTITIFSFDSDDEDRFDEEGEWIESIEIEHLRALLPIVRRKGSGPEICAVETALNDDELSAEQLDYIRRLETEFAREIAEFMAKRRPLREVLADGTEVTL</sequence>